<dbReference type="Gene3D" id="4.10.60.10">
    <property type="entry name" value="Zinc finger, CCHC-type"/>
    <property type="match status" value="3"/>
</dbReference>
<dbReference type="Pfam" id="PF14392">
    <property type="entry name" value="zf-CCHC_4"/>
    <property type="match status" value="2"/>
</dbReference>
<dbReference type="Pfam" id="PF00098">
    <property type="entry name" value="zf-CCHC"/>
    <property type="match status" value="3"/>
</dbReference>
<dbReference type="EMBL" id="OZ019895">
    <property type="protein sequence ID" value="CAK9221218.1"/>
    <property type="molecule type" value="Genomic_DNA"/>
</dbReference>
<evidence type="ECO:0000313" key="5">
    <source>
        <dbReference type="Proteomes" id="UP001497512"/>
    </source>
</evidence>
<feature type="domain" description="CCHC-type" evidence="3">
    <location>
        <begin position="127"/>
        <end position="142"/>
    </location>
</feature>
<dbReference type="PANTHER" id="PTHR47798">
    <property type="entry name" value="OS04G0555800 PROTEIN"/>
    <property type="match status" value="1"/>
</dbReference>
<dbReference type="SMART" id="SM00343">
    <property type="entry name" value="ZnF_C2HC"/>
    <property type="match status" value="5"/>
</dbReference>
<evidence type="ECO:0000256" key="2">
    <source>
        <dbReference type="SAM" id="MobiDB-lite"/>
    </source>
</evidence>
<dbReference type="InterPro" id="IPR001878">
    <property type="entry name" value="Znf_CCHC"/>
</dbReference>
<dbReference type="SUPFAM" id="SSF57756">
    <property type="entry name" value="Retrovirus zinc finger-like domains"/>
    <property type="match status" value="3"/>
</dbReference>
<feature type="compositionally biased region" description="Low complexity" evidence="2">
    <location>
        <begin position="19"/>
        <end position="29"/>
    </location>
</feature>
<keyword evidence="5" id="KW-1185">Reference proteome</keyword>
<feature type="domain" description="CCHC-type" evidence="3">
    <location>
        <begin position="154"/>
        <end position="169"/>
    </location>
</feature>
<keyword evidence="1" id="KW-0862">Zinc</keyword>
<keyword evidence="1" id="KW-0863">Zinc-finger</keyword>
<keyword evidence="1" id="KW-0479">Metal-binding</keyword>
<sequence length="294" mass="31794">MKNKRQRLALKRKLEEAADSGAEAEAGNEVATEKKIGAKKRLRQGNDEASEVNSSGKKNKKVPVSKHPLRAAGMKPGEGCFLCKSKDHIAKNCPQKNENRNKMCLSCRQWGHTLKNCPRDAQEEKFCYNCGEAGHRLANCPQPLKDGGTSFAECFLCKELGHISKNCPSNTHGIYPKGGSCKVCGGITHLAKDCPQKASSRNAGNGPGGVALASQGAKRTVFRSGDDLEDDFVMEDGGGVSHTSELIDEGEILDGSIDLANTFDHMENLKSNPKHKITTSKKNVVTPKIVTFKS</sequence>
<protein>
    <recommendedName>
        <fullName evidence="3">CCHC-type domain-containing protein</fullName>
    </recommendedName>
</protein>
<dbReference type="PANTHER" id="PTHR47798:SF2">
    <property type="entry name" value="CCHC-TYPE DOMAIN-CONTAINING PROTEIN"/>
    <property type="match status" value="1"/>
</dbReference>
<gene>
    <name evidence="4" type="ORF">CSSPTR1EN2_LOCUS15846</name>
</gene>
<reference evidence="4" key="1">
    <citation type="submission" date="2024-02" db="EMBL/GenBank/DDBJ databases">
        <authorList>
            <consortium name="ELIXIR-Norway"/>
            <consortium name="Elixir Norway"/>
        </authorList>
    </citation>
    <scope>NUCLEOTIDE SEQUENCE</scope>
</reference>
<feature type="compositionally biased region" description="Basic residues" evidence="2">
    <location>
        <begin position="1"/>
        <end position="11"/>
    </location>
</feature>
<feature type="compositionally biased region" description="Basic residues" evidence="2">
    <location>
        <begin position="57"/>
        <end position="69"/>
    </location>
</feature>
<feature type="region of interest" description="Disordered" evidence="2">
    <location>
        <begin position="1"/>
        <end position="69"/>
    </location>
</feature>
<evidence type="ECO:0000259" key="3">
    <source>
        <dbReference type="PROSITE" id="PS50158"/>
    </source>
</evidence>
<dbReference type="Proteomes" id="UP001497512">
    <property type="component" value="Chromosome 3"/>
</dbReference>
<dbReference type="InterPro" id="IPR036875">
    <property type="entry name" value="Znf_CCHC_sf"/>
</dbReference>
<proteinExistence type="predicted"/>
<dbReference type="InterPro" id="IPR025836">
    <property type="entry name" value="Zn_knuckle_CX2CX4HX4C"/>
</dbReference>
<organism evidence="4 5">
    <name type="scientific">Sphagnum troendelagicum</name>
    <dbReference type="NCBI Taxonomy" id="128251"/>
    <lineage>
        <taxon>Eukaryota</taxon>
        <taxon>Viridiplantae</taxon>
        <taxon>Streptophyta</taxon>
        <taxon>Embryophyta</taxon>
        <taxon>Bryophyta</taxon>
        <taxon>Sphagnophytina</taxon>
        <taxon>Sphagnopsida</taxon>
        <taxon>Sphagnales</taxon>
        <taxon>Sphagnaceae</taxon>
        <taxon>Sphagnum</taxon>
    </lineage>
</organism>
<name>A0ABP0UHI1_9BRYO</name>
<accession>A0ABP0UHI1</accession>
<dbReference type="PROSITE" id="PS50158">
    <property type="entry name" value="ZF_CCHC"/>
    <property type="match status" value="2"/>
</dbReference>
<evidence type="ECO:0000256" key="1">
    <source>
        <dbReference type="PROSITE-ProRule" id="PRU00047"/>
    </source>
</evidence>
<evidence type="ECO:0000313" key="4">
    <source>
        <dbReference type="EMBL" id="CAK9221218.1"/>
    </source>
</evidence>